<dbReference type="GO" id="GO:0003993">
    <property type="term" value="F:acid phosphatase activity"/>
    <property type="evidence" value="ECO:0007669"/>
    <property type="project" value="UniProtKB-EC"/>
</dbReference>
<proteinExistence type="predicted"/>
<dbReference type="CDD" id="cd07067">
    <property type="entry name" value="HP_PGM_like"/>
    <property type="match status" value="1"/>
</dbReference>
<evidence type="ECO:0000313" key="4">
    <source>
        <dbReference type="Proteomes" id="UP000322244"/>
    </source>
</evidence>
<dbReference type="PANTHER" id="PTHR48100">
    <property type="entry name" value="BROAD-SPECIFICITY PHOSPHATASE YOR283W-RELATED"/>
    <property type="match status" value="1"/>
</dbReference>
<dbReference type="GO" id="GO:0070297">
    <property type="term" value="P:regulation of phosphorelay signal transduction system"/>
    <property type="evidence" value="ECO:0007669"/>
    <property type="project" value="TreeGrafter"/>
</dbReference>
<dbReference type="SMART" id="SM00855">
    <property type="entry name" value="PGAM"/>
    <property type="match status" value="1"/>
</dbReference>
<dbReference type="EMBL" id="VLNY01000002">
    <property type="protein sequence ID" value="KAA0024008.1"/>
    <property type="molecule type" value="Genomic_DNA"/>
</dbReference>
<dbReference type="GO" id="GO:0101006">
    <property type="term" value="F:protein histidine phosphatase activity"/>
    <property type="evidence" value="ECO:0007669"/>
    <property type="project" value="TreeGrafter"/>
</dbReference>
<dbReference type="Pfam" id="PF00300">
    <property type="entry name" value="His_Phos_1"/>
    <property type="match status" value="1"/>
</dbReference>
<dbReference type="Proteomes" id="UP000322244">
    <property type="component" value="Unassembled WGS sequence"/>
</dbReference>
<feature type="binding site" evidence="2">
    <location>
        <begin position="89"/>
        <end position="92"/>
    </location>
    <ligand>
        <name>substrate</name>
    </ligand>
</feature>
<feature type="active site" description="Proton donor/acceptor" evidence="1">
    <location>
        <position position="89"/>
    </location>
</feature>
<keyword evidence="3" id="KW-0378">Hydrolase</keyword>
<reference evidence="3 4" key="1">
    <citation type="submission" date="2019-07" db="EMBL/GenBank/DDBJ databases">
        <title>Rhodococcus cavernicolus sp. nov., isolated from a cave.</title>
        <authorList>
            <person name="Lee S.D."/>
        </authorList>
    </citation>
    <scope>NUCLEOTIDE SEQUENCE [LARGE SCALE GENOMIC DNA]</scope>
    <source>
        <strain evidence="3 4">C1-24</strain>
    </source>
</reference>
<feature type="binding site" evidence="2">
    <location>
        <position position="68"/>
    </location>
    <ligand>
        <name>substrate</name>
    </ligand>
</feature>
<sequence>MMCTMSAAVVRLVLMRHGETEWSRDGRHTGLTDIPLTDVGEAQARAAAPAIAALKLRDPLVITSPRKRAIRTAELAGLHADRTWDDLSEWDYGDYEGLTTPEICERVPNWTVWTNPCANGESAEDVQTRADLVLSTVAPILPDRDVVLIGHGHFSRCLVARWAKFPVTAGQRFGMSAAGYSVLGYEHGAEQIVHHNIAPELA</sequence>
<feature type="binding site" evidence="2">
    <location>
        <begin position="29"/>
        <end position="30"/>
    </location>
    <ligand>
        <name>substrate</name>
    </ligand>
</feature>
<dbReference type="NCBIfam" id="NF009993">
    <property type="entry name" value="PRK13462.1"/>
    <property type="match status" value="1"/>
</dbReference>
<dbReference type="Gene3D" id="3.40.50.1240">
    <property type="entry name" value="Phosphoglycerate mutase-like"/>
    <property type="match status" value="1"/>
</dbReference>
<gene>
    <name evidence="3" type="ORF">FOY51_05380</name>
</gene>
<feature type="active site" description="Tele-phosphohistidine intermediate" evidence="1">
    <location>
        <position position="17"/>
    </location>
</feature>
<name>A0A5A7SCX7_9NOCA</name>
<dbReference type="PANTHER" id="PTHR48100:SF15">
    <property type="entry name" value="SEDOHEPTULOSE 1,7-BISPHOSPHATASE"/>
    <property type="match status" value="1"/>
</dbReference>
<dbReference type="OrthoDB" id="4697614at2"/>
<dbReference type="EC" id="3.1.3.2" evidence="3"/>
<dbReference type="InterPro" id="IPR013078">
    <property type="entry name" value="His_Pase_superF_clade-1"/>
</dbReference>
<evidence type="ECO:0000313" key="3">
    <source>
        <dbReference type="EMBL" id="KAA0024008.1"/>
    </source>
</evidence>
<protein>
    <submittedName>
        <fullName evidence="3">Acid phosphatase</fullName>
        <ecNumber evidence="3">3.1.3.2</ecNumber>
    </submittedName>
</protein>
<dbReference type="InterPro" id="IPR050275">
    <property type="entry name" value="PGM_Phosphatase"/>
</dbReference>
<dbReference type="AlphaFoldDB" id="A0A5A7SCX7"/>
<keyword evidence="4" id="KW-1185">Reference proteome</keyword>
<organism evidence="3 4">
    <name type="scientific">Antrihabitans cavernicola</name>
    <dbReference type="NCBI Taxonomy" id="2495913"/>
    <lineage>
        <taxon>Bacteria</taxon>
        <taxon>Bacillati</taxon>
        <taxon>Actinomycetota</taxon>
        <taxon>Actinomycetes</taxon>
        <taxon>Mycobacteriales</taxon>
        <taxon>Nocardiaceae</taxon>
        <taxon>Antrihabitans</taxon>
    </lineage>
</organism>
<comment type="caution">
    <text evidence="3">The sequence shown here is derived from an EMBL/GenBank/DDBJ whole genome shotgun (WGS) entry which is preliminary data.</text>
</comment>
<evidence type="ECO:0000256" key="2">
    <source>
        <dbReference type="PIRSR" id="PIRSR613078-2"/>
    </source>
</evidence>
<evidence type="ECO:0000256" key="1">
    <source>
        <dbReference type="PIRSR" id="PIRSR613078-1"/>
    </source>
</evidence>
<dbReference type="InterPro" id="IPR029033">
    <property type="entry name" value="His_PPase_superfam"/>
</dbReference>
<dbReference type="SUPFAM" id="SSF53254">
    <property type="entry name" value="Phosphoglycerate mutase-like"/>
    <property type="match status" value="1"/>
</dbReference>
<accession>A0A5A7SCX7</accession>